<evidence type="ECO:0000256" key="1">
    <source>
        <dbReference type="SAM" id="Phobius"/>
    </source>
</evidence>
<protein>
    <recommendedName>
        <fullName evidence="3">Acyltransferase 3 domain-containing protein</fullName>
    </recommendedName>
</protein>
<feature type="transmembrane region" description="Helical" evidence="1">
    <location>
        <begin position="339"/>
        <end position="355"/>
    </location>
</feature>
<name>K2FWI3_9BACT</name>
<proteinExistence type="predicted"/>
<reference evidence="2" key="1">
    <citation type="journal article" date="2012" name="Science">
        <title>Fermentation, hydrogen, and sulfur metabolism in multiple uncultivated bacterial phyla.</title>
        <authorList>
            <person name="Wrighton K.C."/>
            <person name="Thomas B.C."/>
            <person name="Sharon I."/>
            <person name="Miller C.S."/>
            <person name="Castelle C.J."/>
            <person name="VerBerkmoes N.C."/>
            <person name="Wilkins M.J."/>
            <person name="Hettich R.L."/>
            <person name="Lipton M.S."/>
            <person name="Williams K.H."/>
            <person name="Long P.E."/>
            <person name="Banfield J.F."/>
        </authorList>
    </citation>
    <scope>NUCLEOTIDE SEQUENCE [LARGE SCALE GENOMIC DNA]</scope>
</reference>
<feature type="transmembrane region" description="Helical" evidence="1">
    <location>
        <begin position="239"/>
        <end position="257"/>
    </location>
</feature>
<dbReference type="EMBL" id="AMFJ01000495">
    <property type="protein sequence ID" value="EKE27358.1"/>
    <property type="molecule type" value="Genomic_DNA"/>
</dbReference>
<evidence type="ECO:0000313" key="2">
    <source>
        <dbReference type="EMBL" id="EKE27358.1"/>
    </source>
</evidence>
<feature type="transmembrane region" description="Helical" evidence="1">
    <location>
        <begin position="121"/>
        <end position="151"/>
    </location>
</feature>
<feature type="transmembrane region" description="Helical" evidence="1">
    <location>
        <begin position="163"/>
        <end position="184"/>
    </location>
</feature>
<feature type="transmembrane region" description="Helical" evidence="1">
    <location>
        <begin position="273"/>
        <end position="292"/>
    </location>
</feature>
<accession>K2FWI3</accession>
<feature type="transmembrane region" description="Helical" evidence="1">
    <location>
        <begin position="50"/>
        <end position="68"/>
    </location>
</feature>
<keyword evidence="1" id="KW-1133">Transmembrane helix</keyword>
<keyword evidence="1" id="KW-0812">Transmembrane</keyword>
<feature type="transmembrane region" description="Helical" evidence="1">
    <location>
        <begin position="12"/>
        <end position="30"/>
    </location>
</feature>
<feature type="transmembrane region" description="Helical" evidence="1">
    <location>
        <begin position="209"/>
        <end position="232"/>
    </location>
</feature>
<gene>
    <name evidence="2" type="ORF">ACD_3C00221G0002</name>
</gene>
<evidence type="ECO:0008006" key="3">
    <source>
        <dbReference type="Google" id="ProtNLM"/>
    </source>
</evidence>
<sequence>MTNLFSPKRNFYISYTKWLALIYMIIIHLLDWSEFQLGLTSSLLKEVLHTSLIFFVALTGANIIQAYWNYDNLKKPIKKLYKRILILTLIYFAYNLIKFMIFDFSTSAFYQQFMEKWYFNIWWLLTFRSFTSPITVLVMDSMFLALSPILLYLNKNSKHKKWILIWVIVALLVINYWIVIPNYIPFNPINPYFPINQNPVLDFLYANNYVLFPVALWAIPYLIWSLLAMYWFEKKMHQATLLFATITIILGSMKFFNNESLLLNPYIFPLQPYYIFVCFFALFVFIRIFMWLEKVKSRKIHATLSVMRFLWDNSLYVYIYHWMVIDISIRIFFPYLKTMWLVMSLYLFFQIYLNRQTIAQYYEYWYKSWHYRAKKSVIEKYNLELQED</sequence>
<organism evidence="2">
    <name type="scientific">uncultured bacterium</name>
    <name type="common">gcode 4</name>
    <dbReference type="NCBI Taxonomy" id="1234023"/>
    <lineage>
        <taxon>Bacteria</taxon>
        <taxon>environmental samples</taxon>
    </lineage>
</organism>
<comment type="caution">
    <text evidence="2">The sequence shown here is derived from an EMBL/GenBank/DDBJ whole genome shotgun (WGS) entry which is preliminary data.</text>
</comment>
<feature type="transmembrane region" description="Helical" evidence="1">
    <location>
        <begin position="313"/>
        <end position="333"/>
    </location>
</feature>
<feature type="transmembrane region" description="Helical" evidence="1">
    <location>
        <begin position="80"/>
        <end position="101"/>
    </location>
</feature>
<dbReference type="AlphaFoldDB" id="K2FWI3"/>
<keyword evidence="1" id="KW-0472">Membrane</keyword>